<gene>
    <name evidence="2" type="ORF">MS3_06577</name>
</gene>
<reference evidence="2" key="1">
    <citation type="journal article" date="2012" name="Nat. Genet.">
        <title>Whole-genome sequence of Schistosoma haematobium.</title>
        <authorList>
            <person name="Young N.D."/>
            <person name="Jex A.R."/>
            <person name="Li B."/>
            <person name="Liu S."/>
            <person name="Yang L."/>
            <person name="Xiong Z."/>
            <person name="Li Y."/>
            <person name="Cantacessi C."/>
            <person name="Hall R.S."/>
            <person name="Xu X."/>
            <person name="Chen F."/>
            <person name="Wu X."/>
            <person name="Zerlotini A."/>
            <person name="Oliveira G."/>
            <person name="Hofmann A."/>
            <person name="Zhang G."/>
            <person name="Fang X."/>
            <person name="Kang Y."/>
            <person name="Campbell B.E."/>
            <person name="Loukas A."/>
            <person name="Ranganathan S."/>
            <person name="Rollinson D."/>
            <person name="Rinaldi G."/>
            <person name="Brindley P.J."/>
            <person name="Yang H."/>
            <person name="Wang J."/>
            <person name="Wang J."/>
            <person name="Gasser R.B."/>
        </authorList>
    </citation>
    <scope>NUCLEOTIDE SEQUENCE [LARGE SCALE GENOMIC DNA]</scope>
</reference>
<feature type="transmembrane region" description="Helical" evidence="1">
    <location>
        <begin position="37"/>
        <end position="62"/>
    </location>
</feature>
<dbReference type="InterPro" id="IPR039989">
    <property type="entry name" value="NUDT9"/>
</dbReference>
<keyword evidence="1" id="KW-0812">Transmembrane</keyword>
<evidence type="ECO:0000313" key="2">
    <source>
        <dbReference type="EMBL" id="KGB38202.1"/>
    </source>
</evidence>
<proteinExistence type="predicted"/>
<sequence length="532" mass="61462">MYTTAYFQMFGDFSLDALQGEDRTCQNHMCPTKTSRWLVPIMLGFYVLLTNILMFNLLIAMFSKTYEEIESASTYYWNYQRYQMINDYVHRSPLAPPIIIVWHFYEAYKAIGNQCASLRNAETAKYNPFCVRFTDVKKEREMVKWEHMKAMDYLREPSTKATGKRGVAESRAVVFRGGGGVGPGQGPVMDLKSEMSSVTEGIGMELEKRFKEIDNQFQRFNDVDSRLNDIIRQINELPTCQCNEFTDEVVPVQKSTTTQADSGTAETRKRTKLEVEYPDYFAYDACEEVLLFPSEESHDGVNENLRTINFNQYDSKAKLRRQSLLGRYRLDSTTGAPLNPMGRTGLLGKGLLPRWGPNHSFVLCITRWTRDTRTGVQVIRSNRGVLQYLALERNKRLCMPWYLTDHTNKCDFDECVPKIISSLVTRRGRAILPEKRVERLLKRIEKAEVTQIFKGYLDDQLNADSAWMETVVINLHESESKGAQLPDDILKLLNEPGTEEQCKWVEVSHSSNLRTSHNYILKNIAELRRAFY</sequence>
<organism evidence="2">
    <name type="scientific">Schistosoma haematobium</name>
    <name type="common">Blood fluke</name>
    <dbReference type="NCBI Taxonomy" id="6185"/>
    <lineage>
        <taxon>Eukaryota</taxon>
        <taxon>Metazoa</taxon>
        <taxon>Spiralia</taxon>
        <taxon>Lophotrochozoa</taxon>
        <taxon>Platyhelminthes</taxon>
        <taxon>Trematoda</taxon>
        <taxon>Digenea</taxon>
        <taxon>Strigeidida</taxon>
        <taxon>Schistosomatoidea</taxon>
        <taxon>Schistosomatidae</taxon>
        <taxon>Schistosoma</taxon>
    </lineage>
</organism>
<dbReference type="EMBL" id="KL250987">
    <property type="protein sequence ID" value="KGB38202.1"/>
    <property type="molecule type" value="Genomic_DNA"/>
</dbReference>
<dbReference type="Pfam" id="PF25969">
    <property type="entry name" value="NUDT9_N"/>
    <property type="match status" value="1"/>
</dbReference>
<dbReference type="PANTHER" id="PTHR13030">
    <property type="entry name" value="NUDIX HYDROLASE"/>
    <property type="match status" value="1"/>
</dbReference>
<dbReference type="PANTHER" id="PTHR13030:SF8">
    <property type="entry name" value="ADP-RIBOSE PYROPHOSPHATASE, MITOCHONDRIAL"/>
    <property type="match status" value="1"/>
</dbReference>
<name>A0A094ZVB6_SCHHA</name>
<dbReference type="AlphaFoldDB" id="A0A094ZVB6"/>
<accession>A0A094ZVB6</accession>
<dbReference type="Gene3D" id="3.90.79.10">
    <property type="entry name" value="Nucleoside Triphosphate Pyrophosphohydrolase"/>
    <property type="match status" value="1"/>
</dbReference>
<protein>
    <submittedName>
        <fullName evidence="2">ADP-ribose pyrophosphatase, mitochondrial</fullName>
    </submittedName>
</protein>
<dbReference type="GO" id="GO:0047631">
    <property type="term" value="F:ADP-ribose diphosphatase activity"/>
    <property type="evidence" value="ECO:0007669"/>
    <property type="project" value="InterPro"/>
</dbReference>
<keyword evidence="1" id="KW-0472">Membrane</keyword>
<keyword evidence="1" id="KW-1133">Transmembrane helix</keyword>
<evidence type="ECO:0000256" key="1">
    <source>
        <dbReference type="SAM" id="Phobius"/>
    </source>
</evidence>
<dbReference type="STRING" id="6185.A0A094ZVB6"/>
<dbReference type="CDD" id="cd03670">
    <property type="entry name" value="NUDIX_ADPRase_Nudt9"/>
    <property type="match status" value="1"/>
</dbReference>